<evidence type="ECO:0000313" key="1">
    <source>
        <dbReference type="EMBL" id="KAF9650909.1"/>
    </source>
</evidence>
<name>A0ACB6ZMY8_THEGA</name>
<reference evidence="1" key="2">
    <citation type="journal article" date="2020" name="Nat. Commun.">
        <title>Large-scale genome sequencing of mycorrhizal fungi provides insights into the early evolution of symbiotic traits.</title>
        <authorList>
            <person name="Miyauchi S."/>
            <person name="Kiss E."/>
            <person name="Kuo A."/>
            <person name="Drula E."/>
            <person name="Kohler A."/>
            <person name="Sanchez-Garcia M."/>
            <person name="Morin E."/>
            <person name="Andreopoulos B."/>
            <person name="Barry K.W."/>
            <person name="Bonito G."/>
            <person name="Buee M."/>
            <person name="Carver A."/>
            <person name="Chen C."/>
            <person name="Cichocki N."/>
            <person name="Clum A."/>
            <person name="Culley D."/>
            <person name="Crous P.W."/>
            <person name="Fauchery L."/>
            <person name="Girlanda M."/>
            <person name="Hayes R.D."/>
            <person name="Keri Z."/>
            <person name="LaButti K."/>
            <person name="Lipzen A."/>
            <person name="Lombard V."/>
            <person name="Magnuson J."/>
            <person name="Maillard F."/>
            <person name="Murat C."/>
            <person name="Nolan M."/>
            <person name="Ohm R.A."/>
            <person name="Pangilinan J."/>
            <person name="Pereira M.F."/>
            <person name="Perotto S."/>
            <person name="Peter M."/>
            <person name="Pfister S."/>
            <person name="Riley R."/>
            <person name="Sitrit Y."/>
            <person name="Stielow J.B."/>
            <person name="Szollosi G."/>
            <person name="Zifcakova L."/>
            <person name="Stursova M."/>
            <person name="Spatafora J.W."/>
            <person name="Tedersoo L."/>
            <person name="Vaario L.M."/>
            <person name="Yamada A."/>
            <person name="Yan M."/>
            <person name="Wang P."/>
            <person name="Xu J."/>
            <person name="Bruns T."/>
            <person name="Baldrian P."/>
            <person name="Vilgalys R."/>
            <person name="Dunand C."/>
            <person name="Henrissat B."/>
            <person name="Grigoriev I.V."/>
            <person name="Hibbett D."/>
            <person name="Nagy L.G."/>
            <person name="Martin F.M."/>
        </authorList>
    </citation>
    <scope>NUCLEOTIDE SEQUENCE</scope>
    <source>
        <strain evidence="1">P2</strain>
    </source>
</reference>
<gene>
    <name evidence="1" type="ORF">BDM02DRAFT_1220166</name>
</gene>
<evidence type="ECO:0000313" key="2">
    <source>
        <dbReference type="Proteomes" id="UP000886501"/>
    </source>
</evidence>
<keyword evidence="2" id="KW-1185">Reference proteome</keyword>
<sequence>MPPAPKPETREMAIQTEVEYTSTGVGPLPPQYMSIAIGSPVLEYAHINIGTTPEPEPMSLASSPQEPTTTQQATALETPRPPSSDPPTMPPMEIEPSTTEVNFPHSVASPFLTGISKPRQRSLSPMEMSSTPSSPVHPPTKQFKLLTLPPSCDLHPEQKQVDTQLSPPPRESHTTDSPHPTWGTPALGWENASWDRASTSRPKSPVSSTASSRGNASPVPIPGLGESAPPPPINTSGATLISEPEPTKNEAATPVLPPSPIPSRDAQRTPSRDAKQEEAVPRLPSQGVSSEHSRSPSTKQHEPLSWDRPEPSSRPYREFFPPRGKHQDRTQRPPATVPTNAQYRGIFEEGDPRNYGWNNTSISATDSWGGPASYDAPPEFEGYRTRGRPNGRGLSDQGENSKNPSRPELRSLVNLTSGPIDNPLGIRPASSLRKIKIPPRSALQRGKDESKKGVIIGSDWPKNKPNGGGPPPLRYPEEDSPITDHLPQRGRKWICGCAPSRSLMVSCSLRRVERKATPEFCSQSYDQSYHPGCAKRYVGNHGIHPPP</sequence>
<organism evidence="1 2">
    <name type="scientific">Thelephora ganbajun</name>
    <name type="common">Ganba fungus</name>
    <dbReference type="NCBI Taxonomy" id="370292"/>
    <lineage>
        <taxon>Eukaryota</taxon>
        <taxon>Fungi</taxon>
        <taxon>Dikarya</taxon>
        <taxon>Basidiomycota</taxon>
        <taxon>Agaricomycotina</taxon>
        <taxon>Agaricomycetes</taxon>
        <taxon>Thelephorales</taxon>
        <taxon>Thelephoraceae</taxon>
        <taxon>Thelephora</taxon>
    </lineage>
</organism>
<dbReference type="Proteomes" id="UP000886501">
    <property type="component" value="Unassembled WGS sequence"/>
</dbReference>
<protein>
    <submittedName>
        <fullName evidence="1">Uncharacterized protein</fullName>
    </submittedName>
</protein>
<reference evidence="1" key="1">
    <citation type="submission" date="2019-10" db="EMBL/GenBank/DDBJ databases">
        <authorList>
            <consortium name="DOE Joint Genome Institute"/>
            <person name="Kuo A."/>
            <person name="Miyauchi S."/>
            <person name="Kiss E."/>
            <person name="Drula E."/>
            <person name="Kohler A."/>
            <person name="Sanchez-Garcia M."/>
            <person name="Andreopoulos B."/>
            <person name="Barry K.W."/>
            <person name="Bonito G."/>
            <person name="Buee M."/>
            <person name="Carver A."/>
            <person name="Chen C."/>
            <person name="Cichocki N."/>
            <person name="Clum A."/>
            <person name="Culley D."/>
            <person name="Crous P.W."/>
            <person name="Fauchery L."/>
            <person name="Girlanda M."/>
            <person name="Hayes R."/>
            <person name="Keri Z."/>
            <person name="Labutti K."/>
            <person name="Lipzen A."/>
            <person name="Lombard V."/>
            <person name="Magnuson J."/>
            <person name="Maillard F."/>
            <person name="Morin E."/>
            <person name="Murat C."/>
            <person name="Nolan M."/>
            <person name="Ohm R."/>
            <person name="Pangilinan J."/>
            <person name="Pereira M."/>
            <person name="Perotto S."/>
            <person name="Peter M."/>
            <person name="Riley R."/>
            <person name="Sitrit Y."/>
            <person name="Stielow B."/>
            <person name="Szollosi G."/>
            <person name="Zifcakova L."/>
            <person name="Stursova M."/>
            <person name="Spatafora J.W."/>
            <person name="Tedersoo L."/>
            <person name="Vaario L.-M."/>
            <person name="Yamada A."/>
            <person name="Yan M."/>
            <person name="Wang P."/>
            <person name="Xu J."/>
            <person name="Bruns T."/>
            <person name="Baldrian P."/>
            <person name="Vilgalys R."/>
            <person name="Henrissat B."/>
            <person name="Grigoriev I.V."/>
            <person name="Hibbett D."/>
            <person name="Nagy L.G."/>
            <person name="Martin F.M."/>
        </authorList>
    </citation>
    <scope>NUCLEOTIDE SEQUENCE</scope>
    <source>
        <strain evidence="1">P2</strain>
    </source>
</reference>
<comment type="caution">
    <text evidence="1">The sequence shown here is derived from an EMBL/GenBank/DDBJ whole genome shotgun (WGS) entry which is preliminary data.</text>
</comment>
<dbReference type="EMBL" id="MU117980">
    <property type="protein sequence ID" value="KAF9650909.1"/>
    <property type="molecule type" value="Genomic_DNA"/>
</dbReference>
<accession>A0ACB6ZMY8</accession>
<proteinExistence type="predicted"/>